<feature type="domain" description="C2H2-type" evidence="3">
    <location>
        <begin position="92"/>
        <end position="120"/>
    </location>
</feature>
<dbReference type="PANTHER" id="PTHR21354:SF0">
    <property type="entry name" value="ZINC FINGER PROTEIN 511"/>
    <property type="match status" value="1"/>
</dbReference>
<dbReference type="InterPro" id="IPR039258">
    <property type="entry name" value="ZNF511"/>
</dbReference>
<dbReference type="OrthoDB" id="18440at2759"/>
<dbReference type="GO" id="GO:0008270">
    <property type="term" value="F:zinc ion binding"/>
    <property type="evidence" value="ECO:0007669"/>
    <property type="project" value="UniProtKB-KW"/>
</dbReference>
<feature type="region of interest" description="Disordered" evidence="2">
    <location>
        <begin position="174"/>
        <end position="194"/>
    </location>
</feature>
<evidence type="ECO:0000313" key="5">
    <source>
        <dbReference type="Proteomes" id="UP000499080"/>
    </source>
</evidence>
<protein>
    <submittedName>
        <fullName evidence="4">Zinc finger protein 511</fullName>
    </submittedName>
</protein>
<organism evidence="4 5">
    <name type="scientific">Araneus ventricosus</name>
    <name type="common">Orbweaver spider</name>
    <name type="synonym">Epeira ventricosa</name>
    <dbReference type="NCBI Taxonomy" id="182803"/>
    <lineage>
        <taxon>Eukaryota</taxon>
        <taxon>Metazoa</taxon>
        <taxon>Ecdysozoa</taxon>
        <taxon>Arthropoda</taxon>
        <taxon>Chelicerata</taxon>
        <taxon>Arachnida</taxon>
        <taxon>Araneae</taxon>
        <taxon>Araneomorphae</taxon>
        <taxon>Entelegynae</taxon>
        <taxon>Araneoidea</taxon>
        <taxon>Araneidae</taxon>
        <taxon>Araneus</taxon>
    </lineage>
</organism>
<keyword evidence="1" id="KW-0862">Zinc</keyword>
<keyword evidence="1" id="KW-0479">Metal-binding</keyword>
<accession>A0A4Y2EZ75</accession>
<dbReference type="PANTHER" id="PTHR21354">
    <property type="entry name" value="ZINC FINGER PROTEIN 511"/>
    <property type="match status" value="1"/>
</dbReference>
<evidence type="ECO:0000256" key="2">
    <source>
        <dbReference type="SAM" id="MobiDB-lite"/>
    </source>
</evidence>
<keyword evidence="5" id="KW-1185">Reference proteome</keyword>
<evidence type="ECO:0000313" key="4">
    <source>
        <dbReference type="EMBL" id="GBM33175.1"/>
    </source>
</evidence>
<evidence type="ECO:0000259" key="3">
    <source>
        <dbReference type="PROSITE" id="PS50157"/>
    </source>
</evidence>
<keyword evidence="1" id="KW-0863">Zinc-finger</keyword>
<sequence length="234" mass="26614">MNTVTSLSDFADLLQIPFEPKIVIYSLNSEFFRLGNSLCKSEKLQEKFAIDLDEEKESLSSLPEFPCGEKGCRATFTNIRDYDVHFRSVHSLVCSQCKKSFPTYNMLDIHIQEKHDSYHEAAKAKNLAKFSCLVEGCSHTYSSSEERDTHVLKDHNFPQNFKFQKLERGNNKPEAMEISDEGGNVKSNLPTSSRRKPYVPSNICFGRGSARTFCKKSNKKSSTDISMKELQDAL</sequence>
<comment type="caution">
    <text evidence="4">The sequence shown here is derived from an EMBL/GenBank/DDBJ whole genome shotgun (WGS) entry which is preliminary data.</text>
</comment>
<evidence type="ECO:0000256" key="1">
    <source>
        <dbReference type="PROSITE-ProRule" id="PRU00042"/>
    </source>
</evidence>
<dbReference type="Gene3D" id="3.30.160.60">
    <property type="entry name" value="Classic Zinc Finger"/>
    <property type="match status" value="1"/>
</dbReference>
<reference evidence="4 5" key="1">
    <citation type="journal article" date="2019" name="Sci. Rep.">
        <title>Orb-weaving spider Araneus ventricosus genome elucidates the spidroin gene catalogue.</title>
        <authorList>
            <person name="Kono N."/>
            <person name="Nakamura H."/>
            <person name="Ohtoshi R."/>
            <person name="Moran D.A.P."/>
            <person name="Shinohara A."/>
            <person name="Yoshida Y."/>
            <person name="Fujiwara M."/>
            <person name="Mori M."/>
            <person name="Tomita M."/>
            <person name="Arakawa K."/>
        </authorList>
    </citation>
    <scope>NUCLEOTIDE SEQUENCE [LARGE SCALE GENOMIC DNA]</scope>
</reference>
<dbReference type="PROSITE" id="PS00028">
    <property type="entry name" value="ZINC_FINGER_C2H2_1"/>
    <property type="match status" value="2"/>
</dbReference>
<proteinExistence type="predicted"/>
<gene>
    <name evidence="4" type="primary">znf511</name>
    <name evidence="4" type="ORF">AVEN_83683_1</name>
</gene>
<dbReference type="SMART" id="SM00355">
    <property type="entry name" value="ZnF_C2H2"/>
    <property type="match status" value="3"/>
</dbReference>
<dbReference type="AlphaFoldDB" id="A0A4Y2EZ75"/>
<dbReference type="EMBL" id="BGPR01000726">
    <property type="protein sequence ID" value="GBM33175.1"/>
    <property type="molecule type" value="Genomic_DNA"/>
</dbReference>
<dbReference type="PROSITE" id="PS50157">
    <property type="entry name" value="ZINC_FINGER_C2H2_2"/>
    <property type="match status" value="1"/>
</dbReference>
<dbReference type="Proteomes" id="UP000499080">
    <property type="component" value="Unassembled WGS sequence"/>
</dbReference>
<name>A0A4Y2EZ75_ARAVE</name>
<dbReference type="InterPro" id="IPR013087">
    <property type="entry name" value="Znf_C2H2_type"/>
</dbReference>